<dbReference type="Proteomes" id="UP000177215">
    <property type="component" value="Unassembled WGS sequence"/>
</dbReference>
<dbReference type="GO" id="GO:0006412">
    <property type="term" value="P:translation"/>
    <property type="evidence" value="ECO:0007669"/>
    <property type="project" value="UniProtKB-UniRule"/>
</dbReference>
<dbReference type="Gene3D" id="2.20.28.120">
    <property type="entry name" value="Ribosomal protein L33"/>
    <property type="match status" value="1"/>
</dbReference>
<protein>
    <recommendedName>
        <fullName evidence="4 5">Large ribosomal subunit protein bL33</fullName>
    </recommendedName>
</protein>
<dbReference type="SUPFAM" id="SSF57829">
    <property type="entry name" value="Zn-binding ribosomal proteins"/>
    <property type="match status" value="1"/>
</dbReference>
<dbReference type="Pfam" id="PF00471">
    <property type="entry name" value="Ribosomal_L33"/>
    <property type="match status" value="1"/>
</dbReference>
<dbReference type="InterPro" id="IPR038584">
    <property type="entry name" value="Ribosomal_bL33_sf"/>
</dbReference>
<evidence type="ECO:0000256" key="3">
    <source>
        <dbReference type="ARBA" id="ARBA00023274"/>
    </source>
</evidence>
<comment type="caution">
    <text evidence="6">The sequence shown here is derived from an EMBL/GenBank/DDBJ whole genome shotgun (WGS) entry which is preliminary data.</text>
</comment>
<name>A0A1F6ET81_9BACT</name>
<dbReference type="AlphaFoldDB" id="A0A1F6ET81"/>
<evidence type="ECO:0000256" key="5">
    <source>
        <dbReference type="HAMAP-Rule" id="MF_00294"/>
    </source>
</evidence>
<sequence length="52" mass="6396">MSQDQLIKIACQKCSRTNYWSRKNRKLVERKIELKKYCKWCKAHTKHKEAKK</sequence>
<evidence type="ECO:0000313" key="7">
    <source>
        <dbReference type="Proteomes" id="UP000177215"/>
    </source>
</evidence>
<dbReference type="GO" id="GO:0005737">
    <property type="term" value="C:cytoplasm"/>
    <property type="evidence" value="ECO:0007669"/>
    <property type="project" value="UniProtKB-ARBA"/>
</dbReference>
<proteinExistence type="inferred from homology"/>
<comment type="similarity">
    <text evidence="1 5">Belongs to the bacterial ribosomal protein bL33 family.</text>
</comment>
<dbReference type="GO" id="GO:0005840">
    <property type="term" value="C:ribosome"/>
    <property type="evidence" value="ECO:0007669"/>
    <property type="project" value="UniProtKB-KW"/>
</dbReference>
<keyword evidence="3 5" id="KW-0687">Ribonucleoprotein</keyword>
<dbReference type="InterPro" id="IPR011332">
    <property type="entry name" value="Ribosomal_zn-bd"/>
</dbReference>
<keyword evidence="2 5" id="KW-0689">Ribosomal protein</keyword>
<evidence type="ECO:0000256" key="4">
    <source>
        <dbReference type="ARBA" id="ARBA00035176"/>
    </source>
</evidence>
<reference evidence="6 7" key="1">
    <citation type="journal article" date="2016" name="Nat. Commun.">
        <title>Thousands of microbial genomes shed light on interconnected biogeochemical processes in an aquifer system.</title>
        <authorList>
            <person name="Anantharaman K."/>
            <person name="Brown C.T."/>
            <person name="Hug L.A."/>
            <person name="Sharon I."/>
            <person name="Castelle C.J."/>
            <person name="Probst A.J."/>
            <person name="Thomas B.C."/>
            <person name="Singh A."/>
            <person name="Wilkins M.J."/>
            <person name="Karaoz U."/>
            <person name="Brodie E.L."/>
            <person name="Williams K.H."/>
            <person name="Hubbard S.S."/>
            <person name="Banfield J.F."/>
        </authorList>
    </citation>
    <scope>NUCLEOTIDE SEQUENCE [LARGE SCALE GENOMIC DNA]</scope>
</reference>
<dbReference type="NCBIfam" id="NF001764">
    <property type="entry name" value="PRK00504.1"/>
    <property type="match status" value="1"/>
</dbReference>
<dbReference type="NCBIfam" id="TIGR01023">
    <property type="entry name" value="rpmG_bact"/>
    <property type="match status" value="1"/>
</dbReference>
<evidence type="ECO:0000313" key="6">
    <source>
        <dbReference type="EMBL" id="OGG76839.1"/>
    </source>
</evidence>
<dbReference type="STRING" id="1798515.A3B35_00560"/>
<dbReference type="HAMAP" id="MF_00294">
    <property type="entry name" value="Ribosomal_bL33"/>
    <property type="match status" value="1"/>
</dbReference>
<organism evidence="6 7">
    <name type="scientific">Candidatus Kaiserbacteria bacterium RIFCSPLOWO2_01_FULL_54_24</name>
    <dbReference type="NCBI Taxonomy" id="1798515"/>
    <lineage>
        <taxon>Bacteria</taxon>
        <taxon>Candidatus Kaiseribacteriota</taxon>
    </lineage>
</organism>
<dbReference type="InterPro" id="IPR001705">
    <property type="entry name" value="Ribosomal_bL33"/>
</dbReference>
<gene>
    <name evidence="5" type="primary">rpmG</name>
    <name evidence="6" type="ORF">A3B35_00560</name>
</gene>
<evidence type="ECO:0000256" key="1">
    <source>
        <dbReference type="ARBA" id="ARBA00007596"/>
    </source>
</evidence>
<accession>A0A1F6ET81</accession>
<evidence type="ECO:0000256" key="2">
    <source>
        <dbReference type="ARBA" id="ARBA00022980"/>
    </source>
</evidence>
<dbReference type="GO" id="GO:1990904">
    <property type="term" value="C:ribonucleoprotein complex"/>
    <property type="evidence" value="ECO:0007669"/>
    <property type="project" value="UniProtKB-KW"/>
</dbReference>
<dbReference type="GO" id="GO:0003735">
    <property type="term" value="F:structural constituent of ribosome"/>
    <property type="evidence" value="ECO:0007669"/>
    <property type="project" value="InterPro"/>
</dbReference>
<dbReference type="EMBL" id="MFMC01000037">
    <property type="protein sequence ID" value="OGG76839.1"/>
    <property type="molecule type" value="Genomic_DNA"/>
</dbReference>